<dbReference type="KEGG" id="hmr:Hipma_0293"/>
<keyword evidence="1" id="KW-0812">Transmembrane</keyword>
<evidence type="ECO:0000256" key="1">
    <source>
        <dbReference type="SAM" id="Phobius"/>
    </source>
</evidence>
<dbReference type="STRING" id="760142.Hipma_0293"/>
<dbReference type="InterPro" id="IPR005134">
    <property type="entry name" value="UPF0114"/>
</dbReference>
<protein>
    <submittedName>
        <fullName evidence="2">Uncharacterized protein family UPF0114</fullName>
    </submittedName>
</protein>
<feature type="transmembrane region" description="Helical" evidence="1">
    <location>
        <begin position="79"/>
        <end position="98"/>
    </location>
</feature>
<dbReference type="PANTHER" id="PTHR31721:SF4">
    <property type="entry name" value="OS06G0710300 PROTEIN"/>
    <property type="match status" value="1"/>
</dbReference>
<dbReference type="AlphaFoldDB" id="F2LY05"/>
<dbReference type="Proteomes" id="UP000008139">
    <property type="component" value="Chromosome"/>
</dbReference>
<keyword evidence="3" id="KW-1185">Reference proteome</keyword>
<proteinExistence type="predicted"/>
<dbReference type="PANTHER" id="PTHR31721">
    <property type="entry name" value="OS06G0710300 PROTEIN"/>
    <property type="match status" value="1"/>
</dbReference>
<organism evidence="2 3">
    <name type="scientific">Hippea maritima (strain ATCC 700847 / DSM 10411 / MH2)</name>
    <dbReference type="NCBI Taxonomy" id="760142"/>
    <lineage>
        <taxon>Bacteria</taxon>
        <taxon>Pseudomonadati</taxon>
        <taxon>Campylobacterota</taxon>
        <taxon>Desulfurellia</taxon>
        <taxon>Desulfurellales</taxon>
        <taxon>Hippeaceae</taxon>
        <taxon>Hippea</taxon>
    </lineage>
</organism>
<sequence>MDKRSKLEIVFERLLWKSRLIVVTAVIFGMIGAFIMFIAASFDIWHTAKDTIGFFAGHYTEEEEFHSRLISQVIGAVDLYLIAVVMLIFSFGLYELFVSDIDDAEDTKVGKRILSIHSLDELKDKIGKVVVMVLIVSFFKRMLHMHFDSPMHMLYFALCILALSLALYLMHKH</sequence>
<reference evidence="3" key="2">
    <citation type="submission" date="2011-03" db="EMBL/GenBank/DDBJ databases">
        <title>The complete genome of Hippea maritima DSM 10411.</title>
        <authorList>
            <consortium name="US DOE Joint Genome Institute (JGI-PGF)"/>
            <person name="Lucas S."/>
            <person name="Copeland A."/>
            <person name="Lapidus A."/>
            <person name="Bruce D."/>
            <person name="Goodwin L."/>
            <person name="Pitluck S."/>
            <person name="Peters L."/>
            <person name="Kyrpides N."/>
            <person name="Mavromatis K."/>
            <person name="Pagani I."/>
            <person name="Ivanova N."/>
            <person name="Mikhailova N."/>
            <person name="Lu M."/>
            <person name="Detter J.C."/>
            <person name="Tapia R."/>
            <person name="Han C."/>
            <person name="Land M."/>
            <person name="Hauser L."/>
            <person name="Markowitz V."/>
            <person name="Cheng J.-F."/>
            <person name="Hugenholtz P."/>
            <person name="Woyke T."/>
            <person name="Wu D."/>
            <person name="Spring S."/>
            <person name="Schroeder M."/>
            <person name="Brambilla E."/>
            <person name="Klenk H.-P."/>
            <person name="Eisen J.A."/>
        </authorList>
    </citation>
    <scope>NUCLEOTIDE SEQUENCE [LARGE SCALE GENOMIC DNA]</scope>
    <source>
        <strain evidence="3">ATCC 700847 / DSM 10411 / MH2</strain>
    </source>
</reference>
<reference evidence="2 3" key="1">
    <citation type="journal article" date="2011" name="Stand. Genomic Sci.">
        <title>Complete genome sequence of the thermophilic sulfur-reducer Hippea maritima type strain (MH(2)).</title>
        <authorList>
            <person name="Huntemann M."/>
            <person name="Lu M."/>
            <person name="Nolan M."/>
            <person name="Lapidus A."/>
            <person name="Lucas S."/>
            <person name="Hammon N."/>
            <person name="Deshpande S."/>
            <person name="Cheng J.F."/>
            <person name="Tapia R."/>
            <person name="Han C."/>
            <person name="Goodwin L."/>
            <person name="Pitluck S."/>
            <person name="Liolios K."/>
            <person name="Pagani I."/>
            <person name="Ivanova N."/>
            <person name="Ovchinikova G."/>
            <person name="Pati A."/>
            <person name="Chen A."/>
            <person name="Palaniappan K."/>
            <person name="Land M."/>
            <person name="Hauser L."/>
            <person name="Jeffries C.D."/>
            <person name="Detter J.C."/>
            <person name="Brambilla E.M."/>
            <person name="Rohde M."/>
            <person name="Spring S."/>
            <person name="Goker M."/>
            <person name="Woyke T."/>
            <person name="Bristow J."/>
            <person name="Eisen J.A."/>
            <person name="Markowitz V."/>
            <person name="Hugenholtz P."/>
            <person name="Kyrpides N.C."/>
            <person name="Klenk H.P."/>
            <person name="Mavromatis K."/>
        </authorList>
    </citation>
    <scope>NUCLEOTIDE SEQUENCE [LARGE SCALE GENOMIC DNA]</scope>
    <source>
        <strain evidence="3">ATCC 700847 / DSM 10411 / MH2</strain>
    </source>
</reference>
<dbReference type="eggNOG" id="COG2862">
    <property type="taxonomic scope" value="Bacteria"/>
</dbReference>
<dbReference type="Pfam" id="PF03350">
    <property type="entry name" value="UPF0114"/>
    <property type="match status" value="1"/>
</dbReference>
<feature type="transmembrane region" description="Helical" evidence="1">
    <location>
        <begin position="20"/>
        <end position="42"/>
    </location>
</feature>
<feature type="transmembrane region" description="Helical" evidence="1">
    <location>
        <begin position="129"/>
        <end position="147"/>
    </location>
</feature>
<dbReference type="OrthoDB" id="553933at2"/>
<dbReference type="RefSeq" id="WP_013681314.1">
    <property type="nucleotide sequence ID" value="NC_015318.1"/>
</dbReference>
<accession>F2LY05</accession>
<keyword evidence="1" id="KW-0472">Membrane</keyword>
<feature type="transmembrane region" description="Helical" evidence="1">
    <location>
        <begin position="153"/>
        <end position="170"/>
    </location>
</feature>
<name>F2LY05_HIPMA</name>
<dbReference type="EMBL" id="CP002606">
    <property type="protein sequence ID" value="AEA33270.1"/>
    <property type="molecule type" value="Genomic_DNA"/>
</dbReference>
<dbReference type="HOGENOM" id="CLU_066743_4_0_7"/>
<evidence type="ECO:0000313" key="2">
    <source>
        <dbReference type="EMBL" id="AEA33270.1"/>
    </source>
</evidence>
<evidence type="ECO:0000313" key="3">
    <source>
        <dbReference type="Proteomes" id="UP000008139"/>
    </source>
</evidence>
<dbReference type="InParanoid" id="F2LY05"/>
<gene>
    <name evidence="2" type="ordered locus">Hipma_0293</name>
</gene>
<dbReference type="PIRSF" id="PIRSF026509">
    <property type="entry name" value="UCP026509"/>
    <property type="match status" value="1"/>
</dbReference>
<keyword evidence="1" id="KW-1133">Transmembrane helix</keyword>